<name>A0A6J5LT25_9CAUD</name>
<proteinExistence type="predicted"/>
<protein>
    <submittedName>
        <fullName evidence="2">Uncharacterized protein</fullName>
    </submittedName>
</protein>
<gene>
    <name evidence="2" type="ORF">UFOVP319_61</name>
</gene>
<evidence type="ECO:0000313" key="2">
    <source>
        <dbReference type="EMBL" id="CAB4137704.1"/>
    </source>
</evidence>
<feature type="compositionally biased region" description="Basic and acidic residues" evidence="1">
    <location>
        <begin position="33"/>
        <end position="49"/>
    </location>
</feature>
<sequence>MITAISITVICLGSLAFMYRMVSTAPLYDADERPVDEVQDDPRPGDVLREGWGGLS</sequence>
<evidence type="ECO:0000256" key="1">
    <source>
        <dbReference type="SAM" id="MobiDB-lite"/>
    </source>
</evidence>
<organism evidence="2">
    <name type="scientific">uncultured Caudovirales phage</name>
    <dbReference type="NCBI Taxonomy" id="2100421"/>
    <lineage>
        <taxon>Viruses</taxon>
        <taxon>Duplodnaviria</taxon>
        <taxon>Heunggongvirae</taxon>
        <taxon>Uroviricota</taxon>
        <taxon>Caudoviricetes</taxon>
        <taxon>Peduoviridae</taxon>
        <taxon>Maltschvirus</taxon>
        <taxon>Maltschvirus maltsch</taxon>
    </lineage>
</organism>
<dbReference type="EMBL" id="LR796336">
    <property type="protein sequence ID" value="CAB4137704.1"/>
    <property type="molecule type" value="Genomic_DNA"/>
</dbReference>
<accession>A0A6J5LT25</accession>
<feature type="region of interest" description="Disordered" evidence="1">
    <location>
        <begin position="33"/>
        <end position="56"/>
    </location>
</feature>
<reference evidence="2" key="1">
    <citation type="submission" date="2020-04" db="EMBL/GenBank/DDBJ databases">
        <authorList>
            <person name="Chiriac C."/>
            <person name="Salcher M."/>
            <person name="Ghai R."/>
            <person name="Kavagutti S V."/>
        </authorList>
    </citation>
    <scope>NUCLEOTIDE SEQUENCE</scope>
</reference>